<name>A0A1N7DG91_9GAMM</name>
<dbReference type="AlphaFoldDB" id="A0A1N7DG91"/>
<evidence type="ECO:0000313" key="1">
    <source>
        <dbReference type="EMBL" id="SIR74909.1"/>
    </source>
</evidence>
<reference evidence="2" key="1">
    <citation type="submission" date="2017-01" db="EMBL/GenBank/DDBJ databases">
        <authorList>
            <person name="Varghese N."/>
            <person name="Submissions S."/>
        </authorList>
    </citation>
    <scope>NUCLEOTIDE SEQUENCE [LARGE SCALE GENOMIC DNA]</scope>
    <source>
        <strain evidence="2">DSM 21768</strain>
    </source>
</reference>
<accession>A0A1N7DG91</accession>
<evidence type="ECO:0000313" key="2">
    <source>
        <dbReference type="Proteomes" id="UP000187495"/>
    </source>
</evidence>
<sequence>MKEVQKSTVQQSVAYTQAVVSLERKKAKAARCMFE</sequence>
<proteinExistence type="predicted"/>
<gene>
    <name evidence="1" type="ORF">SAMN02745664_101248</name>
</gene>
<protein>
    <submittedName>
        <fullName evidence="1">Uncharacterized protein</fullName>
    </submittedName>
</protein>
<organism evidence="1 2">
    <name type="scientific">Moraxella cuniculi DSM 21768</name>
    <dbReference type="NCBI Taxonomy" id="1122245"/>
    <lineage>
        <taxon>Bacteria</taxon>
        <taxon>Pseudomonadati</taxon>
        <taxon>Pseudomonadota</taxon>
        <taxon>Gammaproteobacteria</taxon>
        <taxon>Moraxellales</taxon>
        <taxon>Moraxellaceae</taxon>
        <taxon>Moraxella</taxon>
    </lineage>
</organism>
<dbReference type="EMBL" id="FTNU01000001">
    <property type="protein sequence ID" value="SIR74909.1"/>
    <property type="molecule type" value="Genomic_DNA"/>
</dbReference>
<keyword evidence="2" id="KW-1185">Reference proteome</keyword>
<dbReference type="Proteomes" id="UP000187495">
    <property type="component" value="Unassembled WGS sequence"/>
</dbReference>